<dbReference type="InterPro" id="IPR006034">
    <property type="entry name" value="Asparaginase/glutaminase-like"/>
</dbReference>
<dbReference type="InterPro" id="IPR004550">
    <property type="entry name" value="AsnASE_II"/>
</dbReference>
<dbReference type="CDD" id="cd08964">
    <property type="entry name" value="L-asparaginase_II"/>
    <property type="match status" value="1"/>
</dbReference>
<sequence length="378" mass="39650">MTLAKHVVSQRAPEHPSAQPIPPTMGRPQIQSIAAAQKISKRIAFVSTGGTIASISTDKYDLLDYNATDDRVTGKTIIQATGIADLFANGENDIVFTDAFKDPIDSTAITAHTWLQLADTCYNVAAQTNVDGIVIGHGTATLEETAWLLSLVTDLPIPIVVTGSMRPLNGISSDAAANLVAAFRAAAAHTSAPQPDGPAVLVVLNDEIHSPRCVAKTHTLRLGAFQSPWCGGPVGLVDGDAVNLLRRVPHHGVFFDRALLRDLPRVDVVYSYVGADGTAVEAFVEAGARGIVSAGFGPGLGSPQETEAFAKAVEAGVVVVQSSRVGAGTVVDSRKHRRLGIVAGNDLNPQKARLLLALCLAAGHDREPGKIESVFRSV</sequence>
<dbReference type="PIRSF" id="PIRSF500176">
    <property type="entry name" value="L_ASNase"/>
    <property type="match status" value="1"/>
</dbReference>
<dbReference type="Proteomes" id="UP000295604">
    <property type="component" value="Unassembled WGS sequence"/>
</dbReference>
<feature type="active site" description="O-isoaspartyl threonine intermediate" evidence="5">
    <location>
        <position position="51"/>
    </location>
</feature>
<dbReference type="PIRSF" id="PIRSF001220">
    <property type="entry name" value="L-ASNase_gatD"/>
    <property type="match status" value="1"/>
</dbReference>
<keyword evidence="10" id="KW-1185">Reference proteome</keyword>
<feature type="region of interest" description="Disordered" evidence="6">
    <location>
        <begin position="1"/>
        <end position="26"/>
    </location>
</feature>
<comment type="similarity">
    <text evidence="1">Belongs to the asparaginase 1 family.</text>
</comment>
<dbReference type="Gene3D" id="3.40.50.40">
    <property type="match status" value="1"/>
</dbReference>
<comment type="caution">
    <text evidence="9">The sequence shown here is derived from an EMBL/GenBank/DDBJ whole genome shotgun (WGS) entry which is preliminary data.</text>
</comment>
<dbReference type="PROSITE" id="PS51732">
    <property type="entry name" value="ASN_GLN_ASE_3"/>
    <property type="match status" value="1"/>
</dbReference>
<evidence type="ECO:0000256" key="3">
    <source>
        <dbReference type="ARBA" id="ARBA00022801"/>
    </source>
</evidence>
<feature type="domain" description="L-asparaginase N-terminal" evidence="7">
    <location>
        <begin position="42"/>
        <end position="247"/>
    </location>
</feature>
<dbReference type="PRINTS" id="PR00139">
    <property type="entry name" value="ASNGLNASE"/>
</dbReference>
<dbReference type="InterPro" id="IPR037152">
    <property type="entry name" value="L-asparaginase_N_sf"/>
</dbReference>
<accession>A0A4R8TKQ7</accession>
<proteinExistence type="inferred from homology"/>
<dbReference type="GO" id="GO:0006530">
    <property type="term" value="P:L-asparagine catabolic process"/>
    <property type="evidence" value="ECO:0007669"/>
    <property type="project" value="UniProtKB-ARBA"/>
</dbReference>
<feature type="domain" description="Asparaginase/glutaminase C-terminal" evidence="8">
    <location>
        <begin position="265"/>
        <end position="367"/>
    </location>
</feature>
<evidence type="ECO:0000313" key="10">
    <source>
        <dbReference type="Proteomes" id="UP000295604"/>
    </source>
</evidence>
<name>A0A4R8TKQ7_9PEZI</name>
<protein>
    <recommendedName>
        <fullName evidence="2">asparaginase</fullName>
        <ecNumber evidence="2">3.5.1.1</ecNumber>
    </recommendedName>
</protein>
<dbReference type="Pfam" id="PF17763">
    <property type="entry name" value="Asparaginase_C"/>
    <property type="match status" value="1"/>
</dbReference>
<evidence type="ECO:0000256" key="5">
    <source>
        <dbReference type="PIRSR" id="PIRSR001220-1"/>
    </source>
</evidence>
<dbReference type="GO" id="GO:0004067">
    <property type="term" value="F:asparaginase activity"/>
    <property type="evidence" value="ECO:0007669"/>
    <property type="project" value="UniProtKB-UniRule"/>
</dbReference>
<evidence type="ECO:0000313" key="9">
    <source>
        <dbReference type="EMBL" id="TEA19143.1"/>
    </source>
</evidence>
<evidence type="ECO:0000256" key="6">
    <source>
        <dbReference type="SAM" id="MobiDB-lite"/>
    </source>
</evidence>
<dbReference type="InterPro" id="IPR027473">
    <property type="entry name" value="L-asparaginase_C"/>
</dbReference>
<evidence type="ECO:0000256" key="4">
    <source>
        <dbReference type="ARBA" id="ARBA00049366"/>
    </source>
</evidence>
<dbReference type="SMART" id="SM00870">
    <property type="entry name" value="Asparaginase"/>
    <property type="match status" value="1"/>
</dbReference>
<evidence type="ECO:0000259" key="8">
    <source>
        <dbReference type="Pfam" id="PF17763"/>
    </source>
</evidence>
<dbReference type="PANTHER" id="PTHR11707">
    <property type="entry name" value="L-ASPARAGINASE"/>
    <property type="match status" value="1"/>
</dbReference>
<dbReference type="AlphaFoldDB" id="A0A4R8TKQ7"/>
<comment type="catalytic activity">
    <reaction evidence="4">
        <text>L-asparagine + H2O = L-aspartate + NH4(+)</text>
        <dbReference type="Rhea" id="RHEA:21016"/>
        <dbReference type="ChEBI" id="CHEBI:15377"/>
        <dbReference type="ChEBI" id="CHEBI:28938"/>
        <dbReference type="ChEBI" id="CHEBI:29991"/>
        <dbReference type="ChEBI" id="CHEBI:58048"/>
        <dbReference type="EC" id="3.5.1.1"/>
    </reaction>
</comment>
<dbReference type="InterPro" id="IPR040919">
    <property type="entry name" value="Asparaginase_C"/>
</dbReference>
<dbReference type="EC" id="3.5.1.1" evidence="2"/>
<dbReference type="EMBL" id="QAPF01000052">
    <property type="protein sequence ID" value="TEA19143.1"/>
    <property type="molecule type" value="Genomic_DNA"/>
</dbReference>
<dbReference type="SFLD" id="SFLDS00057">
    <property type="entry name" value="Glutaminase/Asparaginase"/>
    <property type="match status" value="1"/>
</dbReference>
<evidence type="ECO:0000259" key="7">
    <source>
        <dbReference type="Pfam" id="PF00710"/>
    </source>
</evidence>
<dbReference type="Gene3D" id="3.40.50.1170">
    <property type="entry name" value="L-asparaginase, N-terminal domain"/>
    <property type="match status" value="1"/>
</dbReference>
<reference evidence="9 10" key="1">
    <citation type="submission" date="2018-11" db="EMBL/GenBank/DDBJ databases">
        <title>Genome sequence and assembly of Colletotrichum sidae.</title>
        <authorList>
            <person name="Gan P."/>
            <person name="Shirasu K."/>
        </authorList>
    </citation>
    <scope>NUCLEOTIDE SEQUENCE [LARGE SCALE GENOMIC DNA]</scope>
    <source>
        <strain evidence="9 10">CBS 518.97</strain>
    </source>
</reference>
<dbReference type="SUPFAM" id="SSF53774">
    <property type="entry name" value="Glutaminase/Asparaginase"/>
    <property type="match status" value="1"/>
</dbReference>
<dbReference type="PANTHER" id="PTHR11707:SF28">
    <property type="entry name" value="60 KDA LYSOPHOSPHOLIPASE"/>
    <property type="match status" value="1"/>
</dbReference>
<gene>
    <name evidence="9" type="primary">ansZ</name>
    <name evidence="9" type="ORF">C8034_v010452</name>
</gene>
<evidence type="ECO:0000256" key="2">
    <source>
        <dbReference type="ARBA" id="ARBA00012920"/>
    </source>
</evidence>
<dbReference type="Pfam" id="PF00710">
    <property type="entry name" value="Asparaginase"/>
    <property type="match status" value="1"/>
</dbReference>
<dbReference type="InterPro" id="IPR036152">
    <property type="entry name" value="Asp/glu_Ase-like_sf"/>
</dbReference>
<evidence type="ECO:0000256" key="1">
    <source>
        <dbReference type="ARBA" id="ARBA00010518"/>
    </source>
</evidence>
<dbReference type="InterPro" id="IPR027474">
    <property type="entry name" value="L-asparaginase_N"/>
</dbReference>
<keyword evidence="3" id="KW-0378">Hydrolase</keyword>
<organism evidence="9 10">
    <name type="scientific">Colletotrichum sidae</name>
    <dbReference type="NCBI Taxonomy" id="1347389"/>
    <lineage>
        <taxon>Eukaryota</taxon>
        <taxon>Fungi</taxon>
        <taxon>Dikarya</taxon>
        <taxon>Ascomycota</taxon>
        <taxon>Pezizomycotina</taxon>
        <taxon>Sordariomycetes</taxon>
        <taxon>Hypocreomycetidae</taxon>
        <taxon>Glomerellales</taxon>
        <taxon>Glomerellaceae</taxon>
        <taxon>Colletotrichum</taxon>
        <taxon>Colletotrichum orbiculare species complex</taxon>
    </lineage>
</organism>